<evidence type="ECO:0000313" key="4">
    <source>
        <dbReference type="Proteomes" id="UP001165302"/>
    </source>
</evidence>
<feature type="domain" description="YdbS-like PH" evidence="2">
    <location>
        <begin position="86"/>
        <end position="163"/>
    </location>
</feature>
<evidence type="ECO:0000256" key="1">
    <source>
        <dbReference type="SAM" id="Phobius"/>
    </source>
</evidence>
<organism evidence="3 4">
    <name type="scientific">Sphingobacterium bovistauri</name>
    <dbReference type="NCBI Taxonomy" id="2781959"/>
    <lineage>
        <taxon>Bacteria</taxon>
        <taxon>Pseudomonadati</taxon>
        <taxon>Bacteroidota</taxon>
        <taxon>Sphingobacteriia</taxon>
        <taxon>Sphingobacteriales</taxon>
        <taxon>Sphingobacteriaceae</taxon>
        <taxon>Sphingobacterium</taxon>
    </lineage>
</organism>
<accession>A0ABS7Z4P1</accession>
<sequence>MIEFSNNQILTSNLPDWQEVEFEQISPKYKNVVFIRYLLFIVILVIVCSVVYFANGQILPIEFVCIISGIFIFLIALLLANIWSMRYWGYAVREKDILYRSGIFSKAVKIIPFASVQHVDINEGALSRIFGLSSIELHTAGAGEGLRIPGIEAGKVSQIQEFISKKLVTRQMHS</sequence>
<name>A0ABS7Z4P1_9SPHI</name>
<protein>
    <submittedName>
        <fullName evidence="3">PH domain-containing protein</fullName>
    </submittedName>
</protein>
<dbReference type="EMBL" id="JADEYP010000013">
    <property type="protein sequence ID" value="MCA5005168.1"/>
    <property type="molecule type" value="Genomic_DNA"/>
</dbReference>
<proteinExistence type="predicted"/>
<feature type="transmembrane region" description="Helical" evidence="1">
    <location>
        <begin position="34"/>
        <end position="54"/>
    </location>
</feature>
<evidence type="ECO:0000313" key="3">
    <source>
        <dbReference type="EMBL" id="MCA5005168.1"/>
    </source>
</evidence>
<dbReference type="PANTHER" id="PTHR34473:SF2">
    <property type="entry name" value="UPF0699 TRANSMEMBRANE PROTEIN YDBT"/>
    <property type="match status" value="1"/>
</dbReference>
<evidence type="ECO:0000259" key="2">
    <source>
        <dbReference type="Pfam" id="PF03703"/>
    </source>
</evidence>
<keyword evidence="4" id="KW-1185">Reference proteome</keyword>
<dbReference type="Pfam" id="PF03703">
    <property type="entry name" value="bPH_2"/>
    <property type="match status" value="1"/>
</dbReference>
<dbReference type="Proteomes" id="UP001165302">
    <property type="component" value="Unassembled WGS sequence"/>
</dbReference>
<comment type="caution">
    <text evidence="3">The sequence shown here is derived from an EMBL/GenBank/DDBJ whole genome shotgun (WGS) entry which is preliminary data.</text>
</comment>
<keyword evidence="1" id="KW-0812">Transmembrane</keyword>
<dbReference type="PANTHER" id="PTHR34473">
    <property type="entry name" value="UPF0699 TRANSMEMBRANE PROTEIN YDBS"/>
    <property type="match status" value="1"/>
</dbReference>
<dbReference type="InterPro" id="IPR005182">
    <property type="entry name" value="YdbS-like_PH"/>
</dbReference>
<reference evidence="3" key="1">
    <citation type="submission" date="2020-10" db="EMBL/GenBank/DDBJ databases">
        <authorList>
            <person name="Lu T."/>
            <person name="Wang Q."/>
            <person name="Han X."/>
        </authorList>
    </citation>
    <scope>NUCLEOTIDE SEQUENCE</scope>
    <source>
        <strain evidence="3">WQ 366</strain>
    </source>
</reference>
<keyword evidence="1" id="KW-0472">Membrane</keyword>
<gene>
    <name evidence="3" type="ORF">IPZ78_08385</name>
</gene>
<keyword evidence="1" id="KW-1133">Transmembrane helix</keyword>
<dbReference type="RefSeq" id="WP_225552641.1">
    <property type="nucleotide sequence ID" value="NZ_JADEYP010000013.1"/>
</dbReference>
<feature type="transmembrane region" description="Helical" evidence="1">
    <location>
        <begin position="60"/>
        <end position="83"/>
    </location>
</feature>